<comment type="caution">
    <text evidence="3">The sequence shown here is derived from an EMBL/GenBank/DDBJ whole genome shotgun (WGS) entry which is preliminary data.</text>
</comment>
<dbReference type="EMBL" id="CAJVPS010001048">
    <property type="protein sequence ID" value="CAG8522110.1"/>
    <property type="molecule type" value="Genomic_DNA"/>
</dbReference>
<keyword evidence="2" id="KW-1133">Transmembrane helix</keyword>
<dbReference type="Pfam" id="PF16015">
    <property type="entry name" value="Promethin"/>
    <property type="match status" value="1"/>
</dbReference>
<name>A0A9N9FAJ5_9GLOM</name>
<keyword evidence="1" id="KW-0175">Coiled coil</keyword>
<proteinExistence type="predicted"/>
<dbReference type="Proteomes" id="UP000789508">
    <property type="component" value="Unassembled WGS sequence"/>
</dbReference>
<accession>A0A9N9FAJ5</accession>
<sequence>MAEPYNVSMSEEQHPIFERAEQMVGHAAEQLESAKEKTRSLYNTVKETFSPVTESVSWIQDKFPPLAWFLYAAAILNAIPVAFFLGFLAVTTLIVFSIAGGGIFVVEGFFFLLGCGVVLPVIGFAVFAAIIAFAFVLLAYGSWKLFLTVFRLLGFTFQEAKVEIAGTAQGLKRAFSHTRDEGETSYGH</sequence>
<evidence type="ECO:0000256" key="2">
    <source>
        <dbReference type="SAM" id="Phobius"/>
    </source>
</evidence>
<evidence type="ECO:0000313" key="4">
    <source>
        <dbReference type="Proteomes" id="UP000789508"/>
    </source>
</evidence>
<feature type="transmembrane region" description="Helical" evidence="2">
    <location>
        <begin position="66"/>
        <end position="86"/>
    </location>
</feature>
<feature type="transmembrane region" description="Helical" evidence="2">
    <location>
        <begin position="93"/>
        <end position="113"/>
    </location>
</feature>
<dbReference type="AlphaFoldDB" id="A0A9N9FAJ5"/>
<gene>
    <name evidence="3" type="ORF">ALEPTO_LOCUS4520</name>
</gene>
<reference evidence="3" key="1">
    <citation type="submission" date="2021-06" db="EMBL/GenBank/DDBJ databases">
        <authorList>
            <person name="Kallberg Y."/>
            <person name="Tangrot J."/>
            <person name="Rosling A."/>
        </authorList>
    </citation>
    <scope>NUCLEOTIDE SEQUENCE</scope>
    <source>
        <strain evidence="3">FL130A</strain>
    </source>
</reference>
<keyword evidence="4" id="KW-1185">Reference proteome</keyword>
<dbReference type="OrthoDB" id="2437614at2759"/>
<evidence type="ECO:0000256" key="1">
    <source>
        <dbReference type="SAM" id="Coils"/>
    </source>
</evidence>
<keyword evidence="2" id="KW-0472">Membrane</keyword>
<organism evidence="3 4">
    <name type="scientific">Ambispora leptoticha</name>
    <dbReference type="NCBI Taxonomy" id="144679"/>
    <lineage>
        <taxon>Eukaryota</taxon>
        <taxon>Fungi</taxon>
        <taxon>Fungi incertae sedis</taxon>
        <taxon>Mucoromycota</taxon>
        <taxon>Glomeromycotina</taxon>
        <taxon>Glomeromycetes</taxon>
        <taxon>Archaeosporales</taxon>
        <taxon>Ambisporaceae</taxon>
        <taxon>Ambispora</taxon>
    </lineage>
</organism>
<feature type="transmembrane region" description="Helical" evidence="2">
    <location>
        <begin position="119"/>
        <end position="141"/>
    </location>
</feature>
<evidence type="ECO:0000313" key="3">
    <source>
        <dbReference type="EMBL" id="CAG8522110.1"/>
    </source>
</evidence>
<protein>
    <submittedName>
        <fullName evidence="3">2007_t:CDS:1</fullName>
    </submittedName>
</protein>
<keyword evidence="2" id="KW-0812">Transmembrane</keyword>
<feature type="coiled-coil region" evidence="1">
    <location>
        <begin position="17"/>
        <end position="48"/>
    </location>
</feature>